<dbReference type="InterPro" id="IPR045246">
    <property type="entry name" value="Piwi_ago-like"/>
</dbReference>
<dbReference type="Pfam" id="PF16486">
    <property type="entry name" value="ArgoN"/>
    <property type="match status" value="1"/>
</dbReference>
<accession>A0A6A5ZQL6</accession>
<dbReference type="InterPro" id="IPR003165">
    <property type="entry name" value="Piwi"/>
</dbReference>
<dbReference type="Pfam" id="PF02170">
    <property type="entry name" value="PAZ"/>
    <property type="match status" value="1"/>
</dbReference>
<protein>
    <submittedName>
        <fullName evidence="4">Piwi domain-containing protein</fullName>
    </submittedName>
</protein>
<dbReference type="InterPro" id="IPR003100">
    <property type="entry name" value="PAZ_dom"/>
</dbReference>
<dbReference type="InterPro" id="IPR012337">
    <property type="entry name" value="RNaseH-like_sf"/>
</dbReference>
<dbReference type="CDD" id="cd02846">
    <property type="entry name" value="PAZ_argonaute_like"/>
    <property type="match status" value="1"/>
</dbReference>
<dbReference type="InterPro" id="IPR032472">
    <property type="entry name" value="ArgoL2"/>
</dbReference>
<dbReference type="PROSITE" id="PS50822">
    <property type="entry name" value="PIWI"/>
    <property type="match status" value="1"/>
</dbReference>
<dbReference type="InterPro" id="IPR036085">
    <property type="entry name" value="PAZ_dom_sf"/>
</dbReference>
<dbReference type="InterPro" id="IPR032474">
    <property type="entry name" value="Argonaute_N"/>
</dbReference>
<feature type="region of interest" description="Disordered" evidence="1">
    <location>
        <begin position="1"/>
        <end position="59"/>
    </location>
</feature>
<dbReference type="Gene3D" id="2.170.260.10">
    <property type="entry name" value="paz domain"/>
    <property type="match status" value="1"/>
</dbReference>
<reference evidence="4" key="1">
    <citation type="journal article" date="2020" name="Stud. Mycol.">
        <title>101 Dothideomycetes genomes: a test case for predicting lifestyles and emergence of pathogens.</title>
        <authorList>
            <person name="Haridas S."/>
            <person name="Albert R."/>
            <person name="Binder M."/>
            <person name="Bloem J."/>
            <person name="Labutti K."/>
            <person name="Salamov A."/>
            <person name="Andreopoulos B."/>
            <person name="Baker S."/>
            <person name="Barry K."/>
            <person name="Bills G."/>
            <person name="Bluhm B."/>
            <person name="Cannon C."/>
            <person name="Castanera R."/>
            <person name="Culley D."/>
            <person name="Daum C."/>
            <person name="Ezra D."/>
            <person name="Gonzalez J."/>
            <person name="Henrissat B."/>
            <person name="Kuo A."/>
            <person name="Liang C."/>
            <person name="Lipzen A."/>
            <person name="Lutzoni F."/>
            <person name="Magnuson J."/>
            <person name="Mondo S."/>
            <person name="Nolan M."/>
            <person name="Ohm R."/>
            <person name="Pangilinan J."/>
            <person name="Park H.-J."/>
            <person name="Ramirez L."/>
            <person name="Alfaro M."/>
            <person name="Sun H."/>
            <person name="Tritt A."/>
            <person name="Yoshinaga Y."/>
            <person name="Zwiers L.-H."/>
            <person name="Turgeon B."/>
            <person name="Goodwin S."/>
            <person name="Spatafora J."/>
            <person name="Crous P."/>
            <person name="Grigoriev I."/>
        </authorList>
    </citation>
    <scope>NUCLEOTIDE SEQUENCE</scope>
    <source>
        <strain evidence="4">CBS 627.86</strain>
    </source>
</reference>
<dbReference type="InterPro" id="IPR036397">
    <property type="entry name" value="RNaseH_sf"/>
</dbReference>
<dbReference type="OrthoDB" id="10252740at2759"/>
<dbReference type="SUPFAM" id="SSF53098">
    <property type="entry name" value="Ribonuclease H-like"/>
    <property type="match status" value="1"/>
</dbReference>
<dbReference type="Proteomes" id="UP000799770">
    <property type="component" value="Unassembled WGS sequence"/>
</dbReference>
<name>A0A6A5ZQL6_9PLEO</name>
<feature type="compositionally biased region" description="Polar residues" evidence="1">
    <location>
        <begin position="16"/>
        <end position="40"/>
    </location>
</feature>
<keyword evidence="5" id="KW-1185">Reference proteome</keyword>
<feature type="region of interest" description="Disordered" evidence="1">
    <location>
        <begin position="932"/>
        <end position="965"/>
    </location>
</feature>
<dbReference type="Pfam" id="PF08699">
    <property type="entry name" value="ArgoL1"/>
    <property type="match status" value="1"/>
</dbReference>
<evidence type="ECO:0000313" key="4">
    <source>
        <dbReference type="EMBL" id="KAF2121980.1"/>
    </source>
</evidence>
<organism evidence="4 5">
    <name type="scientific">Lophiotrema nucula</name>
    <dbReference type="NCBI Taxonomy" id="690887"/>
    <lineage>
        <taxon>Eukaryota</taxon>
        <taxon>Fungi</taxon>
        <taxon>Dikarya</taxon>
        <taxon>Ascomycota</taxon>
        <taxon>Pezizomycotina</taxon>
        <taxon>Dothideomycetes</taxon>
        <taxon>Pleosporomycetidae</taxon>
        <taxon>Pleosporales</taxon>
        <taxon>Lophiotremataceae</taxon>
        <taxon>Lophiotrema</taxon>
    </lineage>
</organism>
<evidence type="ECO:0000256" key="1">
    <source>
        <dbReference type="SAM" id="MobiDB-lite"/>
    </source>
</evidence>
<dbReference type="SUPFAM" id="SSF101690">
    <property type="entry name" value="PAZ domain"/>
    <property type="match status" value="1"/>
</dbReference>
<evidence type="ECO:0000259" key="3">
    <source>
        <dbReference type="PROSITE" id="PS50822"/>
    </source>
</evidence>
<dbReference type="InterPro" id="IPR014811">
    <property type="entry name" value="ArgoL1"/>
</dbReference>
<dbReference type="GO" id="GO:0003723">
    <property type="term" value="F:RNA binding"/>
    <property type="evidence" value="ECO:0007669"/>
    <property type="project" value="InterPro"/>
</dbReference>
<dbReference type="PANTHER" id="PTHR22891">
    <property type="entry name" value="EUKARYOTIC TRANSLATION INITIATION FACTOR 2C"/>
    <property type="match status" value="1"/>
</dbReference>
<dbReference type="Gene3D" id="3.30.420.10">
    <property type="entry name" value="Ribonuclease H-like superfamily/Ribonuclease H"/>
    <property type="match status" value="1"/>
</dbReference>
<dbReference type="EMBL" id="ML977311">
    <property type="protein sequence ID" value="KAF2121980.1"/>
    <property type="molecule type" value="Genomic_DNA"/>
</dbReference>
<dbReference type="SMART" id="SM01163">
    <property type="entry name" value="DUF1785"/>
    <property type="match status" value="1"/>
</dbReference>
<dbReference type="Pfam" id="PF02171">
    <property type="entry name" value="Piwi"/>
    <property type="match status" value="1"/>
</dbReference>
<dbReference type="CDD" id="cd04657">
    <property type="entry name" value="Piwi_ago-like"/>
    <property type="match status" value="1"/>
</dbReference>
<gene>
    <name evidence="4" type="ORF">BDV96DRAFT_640049</name>
</gene>
<feature type="domain" description="Piwi" evidence="3">
    <location>
        <begin position="624"/>
        <end position="934"/>
    </location>
</feature>
<feature type="domain" description="PAZ" evidence="2">
    <location>
        <begin position="335"/>
        <end position="443"/>
    </location>
</feature>
<dbReference type="AlphaFoldDB" id="A0A6A5ZQL6"/>
<dbReference type="Gene3D" id="3.40.50.2300">
    <property type="match status" value="1"/>
</dbReference>
<dbReference type="SMART" id="SM00950">
    <property type="entry name" value="Piwi"/>
    <property type="match status" value="1"/>
</dbReference>
<evidence type="ECO:0000313" key="5">
    <source>
        <dbReference type="Proteomes" id="UP000799770"/>
    </source>
</evidence>
<dbReference type="Pfam" id="PF16488">
    <property type="entry name" value="ArgoL2"/>
    <property type="match status" value="1"/>
</dbReference>
<proteinExistence type="predicted"/>
<dbReference type="PROSITE" id="PS50821">
    <property type="entry name" value="PAZ"/>
    <property type="match status" value="1"/>
</dbReference>
<evidence type="ECO:0000259" key="2">
    <source>
        <dbReference type="PROSITE" id="PS50821"/>
    </source>
</evidence>
<sequence length="984" mass="110160">MAGPAKKRAQAEKKPTSSSDSARQSTQGSSGREVASQRSVPKSIPRLDGNRDPTNTVKAVDYSKPTDLKNISEFLGILGWYQARGLQAPDALPHRPKVLNNLGKELMVKLNTFNVLSTPTKIVHQYDVAWGAETDATKRAVIKKIWQSKAVKSAIGEPQNMWIYDGNKLAWCAKRFERDEIRVVVDLDEEENQRRAQEGLQPRRARASGNKHKIFIKWTREVPFTSLQAFLDGHISWDNNCIDMVNFLDHVMRETPSQHYTQIKKSFFQRGEQRFDLGGGIEAFKGVFSSLRPVLNDKLQKNLAVNVDVANGTFWRAQELPRAILQVFNCQMAGFQQMFVNSKRDWRASTLKKDLARFKRVGVTDTHNPKAPTQWTIDEFVGLDAEDAKFPDPDHEGQNISVRQYFKTKYNFNCTPKLPVVRMTKKIRKGPVYLPMECLKIDPNQRYNAKLSDRQTAQMITFAVTRPRERWAAVQAGVGLLNWQNDPYLQHYGIKINPQPATVKARQLPLPTVSFAGTSTLKPTDLTAGRWRIDKLRFIGPNEKAITSWGVCVIGGRGGLQQPQVQAFVDNFIKIYKGHGGKFSPHPQKGEKPYIMQGNLAKGGEMIAELWNATGNHFQSRPMFLMFMVNDRNIDVYRKIKKSCDCRFGVVSQVLQSKNVEKNQPQYISNVCMKVNAKLGGATSFAKSTTIPKIAPKSASLPTMIIGADVSHPAPGSMSQEAASFAAITCSADATFTRYWAECNTNGNRVEMVTTDNIDKHLGSMARKWIQRTGRGQPPKRVLYIRDGVSEGQYAAVIEEEVRDMKQVFAKAGCKDVPKFTVVIAGKRHHIRFFPDKGGFDQNGNPVPGTLVETGCTHPFEFDWYLCAHVAIKGTARPIHYQCILNEGEYQAMELQQLIFEHSFQYCRSTTPVSLHPAVYYAHLAADRSRAHVNDNPVSSGKKEAKGDGGVAKSSTGSSKGKVEIDPLIPMSNGAGAMDAMWFV</sequence>